<comment type="caution">
    <text evidence="2">The sequence shown here is derived from an EMBL/GenBank/DDBJ whole genome shotgun (WGS) entry which is preliminary data.</text>
</comment>
<feature type="compositionally biased region" description="Basic and acidic residues" evidence="1">
    <location>
        <begin position="279"/>
        <end position="290"/>
    </location>
</feature>
<evidence type="ECO:0000313" key="3">
    <source>
        <dbReference type="Proteomes" id="UP000190037"/>
    </source>
</evidence>
<accession>A0A1T3NII4</accession>
<evidence type="ECO:0000256" key="1">
    <source>
        <dbReference type="SAM" id="MobiDB-lite"/>
    </source>
</evidence>
<dbReference type="AlphaFoldDB" id="A0A1T3NII4"/>
<gene>
    <name evidence="2" type="ORF">B4N89_44900</name>
</gene>
<sequence>MDTETLDEWADAAAWAQRIATGRDAREREDAVVACFDALGAGRQWRVALQLLVYVVDVCPASGLDVRGYPSLHLLAPPRRTPGRACEEVVSEGDTGEVDYARAVLQGMWDRLAGAEDSGAGRRHVLAVMQLFACNHAFTGTIRDLCVTALDTVARLRSASDGAREAVPDGAGAGSCAVRVARDSRTVDLLVDGVWGVGQSGRRIPIVGVRLSVVDGVVGSVRLVGDPGNADLREIVDPPVAHPGRPLWLRIAIDDYLAGRATGQHACPEAAPAPAGPAHRPERATHAPRP</sequence>
<name>A0A1T3NII4_9ACTN</name>
<reference evidence="2 3" key="1">
    <citation type="submission" date="2017-03" db="EMBL/GenBank/DDBJ databases">
        <title>Draft genome sequence of Streptomyces scabrisporus NF3, endophyte isolated from Amphipterygium adstringens.</title>
        <authorList>
            <person name="Vazquez M."/>
            <person name="Ceapa C.D."/>
            <person name="Rodriguez Luna D."/>
            <person name="Sanchez Esquivel S."/>
        </authorList>
    </citation>
    <scope>NUCLEOTIDE SEQUENCE [LARGE SCALE GENOMIC DNA]</scope>
    <source>
        <strain evidence="2 3">NF3</strain>
    </source>
</reference>
<feature type="region of interest" description="Disordered" evidence="1">
    <location>
        <begin position="264"/>
        <end position="290"/>
    </location>
</feature>
<dbReference type="Proteomes" id="UP000190037">
    <property type="component" value="Unassembled WGS sequence"/>
</dbReference>
<keyword evidence="3" id="KW-1185">Reference proteome</keyword>
<proteinExistence type="predicted"/>
<dbReference type="EMBL" id="MWQN01000005">
    <property type="protein sequence ID" value="OPC76634.1"/>
    <property type="molecule type" value="Genomic_DNA"/>
</dbReference>
<dbReference type="RefSeq" id="WP_078982479.1">
    <property type="nucleotide sequence ID" value="NZ_MWQN01000005.1"/>
</dbReference>
<protein>
    <submittedName>
        <fullName evidence="2">Uncharacterized protein</fullName>
    </submittedName>
</protein>
<feature type="compositionally biased region" description="Low complexity" evidence="1">
    <location>
        <begin position="265"/>
        <end position="278"/>
    </location>
</feature>
<organism evidence="2 3">
    <name type="scientific">Embleya scabrispora</name>
    <dbReference type="NCBI Taxonomy" id="159449"/>
    <lineage>
        <taxon>Bacteria</taxon>
        <taxon>Bacillati</taxon>
        <taxon>Actinomycetota</taxon>
        <taxon>Actinomycetes</taxon>
        <taxon>Kitasatosporales</taxon>
        <taxon>Streptomycetaceae</taxon>
        <taxon>Embleya</taxon>
    </lineage>
</organism>
<evidence type="ECO:0000313" key="2">
    <source>
        <dbReference type="EMBL" id="OPC76634.1"/>
    </source>
</evidence>